<evidence type="ECO:0000256" key="1">
    <source>
        <dbReference type="ARBA" id="ARBA00022679"/>
    </source>
</evidence>
<feature type="domain" description="Cobalamin adenosyltransferase-like" evidence="6">
    <location>
        <begin position="3"/>
        <end position="165"/>
    </location>
</feature>
<dbReference type="PANTHER" id="PTHR12213">
    <property type="entry name" value="CORRINOID ADENOSYLTRANSFERASE"/>
    <property type="match status" value="1"/>
</dbReference>
<evidence type="ECO:0000256" key="3">
    <source>
        <dbReference type="ARBA" id="ARBA00022840"/>
    </source>
</evidence>
<dbReference type="EC" id="2.5.1.17" evidence="4"/>
<dbReference type="InterPro" id="IPR016030">
    <property type="entry name" value="CblAdoTrfase-like"/>
</dbReference>
<keyword evidence="3 4" id="KW-0067">ATP-binding</keyword>
<keyword evidence="4" id="KW-0169">Cobalamin biosynthesis</keyword>
<evidence type="ECO:0000259" key="6">
    <source>
        <dbReference type="Pfam" id="PF01923"/>
    </source>
</evidence>
<feature type="coiled-coil region" evidence="5">
    <location>
        <begin position="69"/>
        <end position="96"/>
    </location>
</feature>
<reference evidence="7 8" key="1">
    <citation type="journal article" date="2016" name="Nat. Commun.">
        <title>Thousands of microbial genomes shed light on interconnected biogeochemical processes in an aquifer system.</title>
        <authorList>
            <person name="Anantharaman K."/>
            <person name="Brown C.T."/>
            <person name="Hug L.A."/>
            <person name="Sharon I."/>
            <person name="Castelle C.J."/>
            <person name="Probst A.J."/>
            <person name="Thomas B.C."/>
            <person name="Singh A."/>
            <person name="Wilkins M.J."/>
            <person name="Karaoz U."/>
            <person name="Brodie E.L."/>
            <person name="Williams K.H."/>
            <person name="Hubbard S.S."/>
            <person name="Banfield J.F."/>
        </authorList>
    </citation>
    <scope>NUCLEOTIDE SEQUENCE [LARGE SCALE GENOMIC DNA]</scope>
</reference>
<protein>
    <recommendedName>
        <fullName evidence="4">Corrinoid adenosyltransferase</fullName>
        <ecNumber evidence="4">2.5.1.17</ecNumber>
    </recommendedName>
    <alternativeName>
        <fullName evidence="4">Cob(II)alamin adenosyltransferase</fullName>
    </alternativeName>
    <alternativeName>
        <fullName evidence="4">Cob(II)yrinic acid a,c-diamide adenosyltransferase</fullName>
    </alternativeName>
    <alternativeName>
        <fullName evidence="4">Cobinamide/cobalamin adenosyltransferase</fullName>
    </alternativeName>
</protein>
<evidence type="ECO:0000256" key="5">
    <source>
        <dbReference type="SAM" id="Coils"/>
    </source>
</evidence>
<dbReference type="InterPro" id="IPR029499">
    <property type="entry name" value="PduO-typ"/>
</dbReference>
<dbReference type="GO" id="GO:0009236">
    <property type="term" value="P:cobalamin biosynthetic process"/>
    <property type="evidence" value="ECO:0007669"/>
    <property type="project" value="UniProtKB-UniRule"/>
</dbReference>
<dbReference type="NCBIfam" id="TIGR00636">
    <property type="entry name" value="PduO_Nterm"/>
    <property type="match status" value="1"/>
</dbReference>
<dbReference type="UniPathway" id="UPA00148">
    <property type="reaction ID" value="UER00233"/>
</dbReference>
<dbReference type="Proteomes" id="UP000178040">
    <property type="component" value="Unassembled WGS sequence"/>
</dbReference>
<dbReference type="EMBL" id="MGAI01000048">
    <property type="protein sequence ID" value="OGK43525.1"/>
    <property type="molecule type" value="Genomic_DNA"/>
</dbReference>
<keyword evidence="1 4" id="KW-0808">Transferase</keyword>
<proteinExistence type="inferred from homology"/>
<evidence type="ECO:0000256" key="2">
    <source>
        <dbReference type="ARBA" id="ARBA00022741"/>
    </source>
</evidence>
<comment type="catalytic activity">
    <reaction evidence="4">
        <text>2 cob(II)yrinate a,c diamide + reduced [electron-transfer flavoprotein] + 2 ATP = 2 adenosylcob(III)yrinate a,c-diamide + 2 triphosphate + oxidized [electron-transfer flavoprotein] + 3 H(+)</text>
        <dbReference type="Rhea" id="RHEA:11528"/>
        <dbReference type="Rhea" id="RHEA-COMP:10685"/>
        <dbReference type="Rhea" id="RHEA-COMP:10686"/>
        <dbReference type="ChEBI" id="CHEBI:15378"/>
        <dbReference type="ChEBI" id="CHEBI:18036"/>
        <dbReference type="ChEBI" id="CHEBI:30616"/>
        <dbReference type="ChEBI" id="CHEBI:57692"/>
        <dbReference type="ChEBI" id="CHEBI:58307"/>
        <dbReference type="ChEBI" id="CHEBI:58503"/>
        <dbReference type="ChEBI" id="CHEBI:58537"/>
        <dbReference type="EC" id="2.5.1.17"/>
    </reaction>
</comment>
<dbReference type="InterPro" id="IPR036451">
    <property type="entry name" value="CblAdoTrfase-like_sf"/>
</dbReference>
<dbReference type="Pfam" id="PF01923">
    <property type="entry name" value="Cob_adeno_trans"/>
    <property type="match status" value="1"/>
</dbReference>
<dbReference type="GO" id="GO:0005524">
    <property type="term" value="F:ATP binding"/>
    <property type="evidence" value="ECO:0007669"/>
    <property type="project" value="UniProtKB-UniRule"/>
</dbReference>
<keyword evidence="5" id="KW-0175">Coiled coil</keyword>
<sequence>MSIYTRTGDKGTTSLFGGKRVSKSDPQVEAYGSVDELTSFLGLIISKLPPTNHELITTQKDLYKIMAYLSGAKTDLKFLKKRVKDFEKQIDRLDKKLPKLTRFILPGGNQLSAWFHILRVTCRRSERSVVKYFTSLSQPYTLYPNPLVIKYLNRLSDLFFTLARFYNKGKDFLT</sequence>
<name>A0A1F7IJJ1_9BACT</name>
<dbReference type="SUPFAM" id="SSF89028">
    <property type="entry name" value="Cobalamin adenosyltransferase-like"/>
    <property type="match status" value="1"/>
</dbReference>
<dbReference type="PANTHER" id="PTHR12213:SF0">
    <property type="entry name" value="CORRINOID ADENOSYLTRANSFERASE MMAB"/>
    <property type="match status" value="1"/>
</dbReference>
<comment type="similarity">
    <text evidence="4">Belongs to the Cob(I)alamin adenosyltransferase family.</text>
</comment>
<dbReference type="GO" id="GO:0008817">
    <property type="term" value="F:corrinoid adenosyltransferase activity"/>
    <property type="evidence" value="ECO:0007669"/>
    <property type="project" value="UniProtKB-UniRule"/>
</dbReference>
<evidence type="ECO:0000313" key="8">
    <source>
        <dbReference type="Proteomes" id="UP000178040"/>
    </source>
</evidence>
<organism evidence="7 8">
    <name type="scientific">Candidatus Roizmanbacteria bacterium RIFCSPLOWO2_01_FULL_37_16</name>
    <dbReference type="NCBI Taxonomy" id="1802058"/>
    <lineage>
        <taxon>Bacteria</taxon>
        <taxon>Candidatus Roizmaniibacteriota</taxon>
    </lineage>
</organism>
<accession>A0A1F7IJJ1</accession>
<evidence type="ECO:0000313" key="7">
    <source>
        <dbReference type="EMBL" id="OGK43525.1"/>
    </source>
</evidence>
<comment type="caution">
    <text evidence="7">The sequence shown here is derived from an EMBL/GenBank/DDBJ whole genome shotgun (WGS) entry which is preliminary data.</text>
</comment>
<gene>
    <name evidence="7" type="ORF">A3B40_04530</name>
</gene>
<dbReference type="Gene3D" id="1.20.1200.10">
    <property type="entry name" value="Cobalamin adenosyltransferase-like"/>
    <property type="match status" value="1"/>
</dbReference>
<evidence type="ECO:0000256" key="4">
    <source>
        <dbReference type="RuleBase" id="RU366026"/>
    </source>
</evidence>
<comment type="pathway">
    <text evidence="4">Cofactor biosynthesis; adenosylcobalamin biosynthesis; adenosylcobalamin from cob(II)yrinate a,c-diamide: step 2/7.</text>
</comment>
<keyword evidence="2 4" id="KW-0547">Nucleotide-binding</keyword>
<comment type="catalytic activity">
    <reaction evidence="4">
        <text>2 cob(II)alamin + reduced [electron-transfer flavoprotein] + 2 ATP = 2 adenosylcob(III)alamin + 2 triphosphate + oxidized [electron-transfer flavoprotein] + 3 H(+)</text>
        <dbReference type="Rhea" id="RHEA:28671"/>
        <dbReference type="Rhea" id="RHEA-COMP:10685"/>
        <dbReference type="Rhea" id="RHEA-COMP:10686"/>
        <dbReference type="ChEBI" id="CHEBI:15378"/>
        <dbReference type="ChEBI" id="CHEBI:16304"/>
        <dbReference type="ChEBI" id="CHEBI:18036"/>
        <dbReference type="ChEBI" id="CHEBI:18408"/>
        <dbReference type="ChEBI" id="CHEBI:30616"/>
        <dbReference type="ChEBI" id="CHEBI:57692"/>
        <dbReference type="ChEBI" id="CHEBI:58307"/>
        <dbReference type="EC" id="2.5.1.17"/>
    </reaction>
</comment>
<dbReference type="AlphaFoldDB" id="A0A1F7IJJ1"/>